<proteinExistence type="predicted"/>
<comment type="caution">
    <text evidence="1">The sequence shown here is derived from an EMBL/GenBank/DDBJ whole genome shotgun (WGS) entry which is preliminary data.</text>
</comment>
<evidence type="ECO:0000313" key="1">
    <source>
        <dbReference type="EMBL" id="GAA0352996.1"/>
    </source>
</evidence>
<sequence>MGPQGCWYDREFTLDPGEKARSSRVGSDRGTGRGVVDVVAGGVVGEGEAEGEDLLDERVLKLCTSAFEAVWERAVPHAEYRPA</sequence>
<organism evidence="1 2">
    <name type="scientific">Streptomyces blastmyceticus</name>
    <dbReference type="NCBI Taxonomy" id="68180"/>
    <lineage>
        <taxon>Bacteria</taxon>
        <taxon>Bacillati</taxon>
        <taxon>Actinomycetota</taxon>
        <taxon>Actinomycetes</taxon>
        <taxon>Kitasatosporales</taxon>
        <taxon>Streptomycetaceae</taxon>
        <taxon>Streptomyces</taxon>
    </lineage>
</organism>
<accession>A0ABN0X1T2</accession>
<gene>
    <name evidence="1" type="ORF">GCM10010319_32660</name>
</gene>
<dbReference type="EMBL" id="BAAABW010000017">
    <property type="protein sequence ID" value="GAA0352996.1"/>
    <property type="molecule type" value="Genomic_DNA"/>
</dbReference>
<protein>
    <submittedName>
        <fullName evidence="1">Uncharacterized protein</fullName>
    </submittedName>
</protein>
<name>A0ABN0X1T2_9ACTN</name>
<evidence type="ECO:0000313" key="2">
    <source>
        <dbReference type="Proteomes" id="UP001500063"/>
    </source>
</evidence>
<keyword evidence="2" id="KW-1185">Reference proteome</keyword>
<dbReference type="Proteomes" id="UP001500063">
    <property type="component" value="Unassembled WGS sequence"/>
</dbReference>
<reference evidence="1 2" key="1">
    <citation type="journal article" date="2019" name="Int. J. Syst. Evol. Microbiol.">
        <title>The Global Catalogue of Microorganisms (GCM) 10K type strain sequencing project: providing services to taxonomists for standard genome sequencing and annotation.</title>
        <authorList>
            <consortium name="The Broad Institute Genomics Platform"/>
            <consortium name="The Broad Institute Genome Sequencing Center for Infectious Disease"/>
            <person name="Wu L."/>
            <person name="Ma J."/>
        </authorList>
    </citation>
    <scope>NUCLEOTIDE SEQUENCE [LARGE SCALE GENOMIC DNA]</scope>
    <source>
        <strain evidence="1 2">JCM 4565</strain>
    </source>
</reference>